<feature type="region of interest" description="Disordered" evidence="12">
    <location>
        <begin position="682"/>
        <end position="712"/>
    </location>
</feature>
<dbReference type="OrthoDB" id="10066279at2759"/>
<evidence type="ECO:0000256" key="10">
    <source>
        <dbReference type="ARBA" id="ARBA00023242"/>
    </source>
</evidence>
<dbReference type="InterPro" id="IPR039149">
    <property type="entry name" value="ZNF800"/>
</dbReference>
<keyword evidence="15" id="KW-1185">Reference proteome</keyword>
<evidence type="ECO:0000256" key="7">
    <source>
        <dbReference type="ARBA" id="ARBA00023015"/>
    </source>
</evidence>
<reference evidence="14 15" key="1">
    <citation type="journal article" date="2018" name="Nat. Ecol. Evol.">
        <title>Shark genomes provide insights into elasmobranch evolution and the origin of vertebrates.</title>
        <authorList>
            <person name="Hara Y"/>
            <person name="Yamaguchi K"/>
            <person name="Onimaru K"/>
            <person name="Kadota M"/>
            <person name="Koyanagi M"/>
            <person name="Keeley SD"/>
            <person name="Tatsumi K"/>
            <person name="Tanaka K"/>
            <person name="Motone F"/>
            <person name="Kageyama Y"/>
            <person name="Nozu R"/>
            <person name="Adachi N"/>
            <person name="Nishimura O"/>
            <person name="Nakagawa R"/>
            <person name="Tanegashima C"/>
            <person name="Kiyatake I"/>
            <person name="Matsumoto R"/>
            <person name="Murakumo K"/>
            <person name="Nishida K"/>
            <person name="Terakita A"/>
            <person name="Kuratani S"/>
            <person name="Sato K"/>
            <person name="Hyodo S Kuraku.S."/>
        </authorList>
    </citation>
    <scope>NUCLEOTIDE SEQUENCE [LARGE SCALE GENOMIC DNA]</scope>
</reference>
<dbReference type="STRING" id="75743.A0A401NGI6"/>
<feature type="domain" description="C2H2-type" evidence="13">
    <location>
        <begin position="260"/>
        <end position="288"/>
    </location>
</feature>
<keyword evidence="5 11" id="KW-0863">Zinc-finger</keyword>
<dbReference type="OMA" id="SSCICHE"/>
<evidence type="ECO:0000256" key="3">
    <source>
        <dbReference type="ARBA" id="ARBA00022723"/>
    </source>
</evidence>
<feature type="domain" description="C2H2-type" evidence="13">
    <location>
        <begin position="662"/>
        <end position="689"/>
    </location>
</feature>
<comment type="similarity">
    <text evidence="2">Belongs to the krueppel C2H2-type zinc-finger protein family.</text>
</comment>
<dbReference type="PROSITE" id="PS00028">
    <property type="entry name" value="ZINC_FINGER_C2H2_1"/>
    <property type="match status" value="5"/>
</dbReference>
<dbReference type="PANTHER" id="PTHR21020">
    <property type="entry name" value="ZINC FINGER PROTEIN 800"/>
    <property type="match status" value="1"/>
</dbReference>
<feature type="domain" description="C2H2-type" evidence="13">
    <location>
        <begin position="323"/>
        <end position="351"/>
    </location>
</feature>
<keyword evidence="9" id="KW-0804">Transcription</keyword>
<keyword evidence="10" id="KW-0539">Nucleus</keyword>
<feature type="compositionally biased region" description="Polar residues" evidence="12">
    <location>
        <begin position="460"/>
        <end position="477"/>
    </location>
</feature>
<evidence type="ECO:0000256" key="12">
    <source>
        <dbReference type="SAM" id="MobiDB-lite"/>
    </source>
</evidence>
<evidence type="ECO:0000313" key="14">
    <source>
        <dbReference type="EMBL" id="GCB59985.1"/>
    </source>
</evidence>
<dbReference type="InterPro" id="IPR041697">
    <property type="entry name" value="Znf-C2H2_11"/>
</dbReference>
<dbReference type="Pfam" id="PF16624">
    <property type="entry name" value="zf-C2H2_assoc2"/>
    <property type="match status" value="1"/>
</dbReference>
<dbReference type="InterPro" id="IPR013087">
    <property type="entry name" value="Znf_C2H2_type"/>
</dbReference>
<keyword evidence="6" id="KW-0862">Zinc</keyword>
<evidence type="ECO:0000256" key="6">
    <source>
        <dbReference type="ARBA" id="ARBA00022833"/>
    </source>
</evidence>
<proteinExistence type="inferred from homology"/>
<dbReference type="Pfam" id="PF00096">
    <property type="entry name" value="zf-C2H2"/>
    <property type="match status" value="2"/>
</dbReference>
<dbReference type="SUPFAM" id="SSF57667">
    <property type="entry name" value="beta-beta-alpha zinc fingers"/>
    <property type="match status" value="3"/>
</dbReference>
<sequence length="712" mass="80899">MDRTNAALRKRNLNNSRNETDMEENRSRIQKTLLRDKFCQTEHHHHGCCEPAYTQEPGDPPLLQQQLSTSKSGIQQIIECFRTGTTQLKHILLKEVDTIFECKLCRSLFRGLPNLITHKEFYCFPSLKMDEHFPDSSDKQSRTIRELLEAIYPRVDKQDYVIRLEPIETNQNAVYQHVSRLDDADVNIETYSPQTSSQLPAQESVVEKMPEIAPAEELEPVGPVTEFIKKEVEAQRLEQSKEPPLPEMGISNGSTLAPHLVCCLCAKTFNSRRSVRRHVRKVHKKRMEELKKYIETKNRAGHQSTLCNTRRQSKGIGVVTVGRNCPVCHKFFATKANVRRHFDEVHRGLRRDCITPDIATKPGQPLSLEESSSKPVAASPPRRRKSSSKAEYNLTACKCLLCKRKYSSQVMLKRHMLIVHKMNLGESLSKPPEQGTAVESCLEVTETSACCTSNTEVTLPANRTSPQGEPKSLSQVGETKITPMLKNKVKQENDSPKSSSLSAAAGHPNPRKPKLSMGFDFKQLYCKLCKRQFTSKQNLTKHIELHTDGNNIYVKFYKCPLCTYETRRKRDVVRHITVVHKKSTRYLGKITANLESRAVKKPIEFVLNRVPRRGAQRDEAKHTRKHDGTSAFPVPYSAVVGRKTDGAEPSTEVKFTKHFSLHKCTKCGKAFAKKTYLEHHKKTHKNSVVTLEGNKNVGRSTRSKALLSDTSR</sequence>
<dbReference type="GO" id="GO:0003677">
    <property type="term" value="F:DNA binding"/>
    <property type="evidence" value="ECO:0007669"/>
    <property type="project" value="UniProtKB-KW"/>
</dbReference>
<evidence type="ECO:0000259" key="13">
    <source>
        <dbReference type="PROSITE" id="PS50157"/>
    </source>
</evidence>
<dbReference type="InterPro" id="IPR036236">
    <property type="entry name" value="Znf_C2H2_sf"/>
</dbReference>
<feature type="region of interest" description="Disordered" evidence="12">
    <location>
        <begin position="356"/>
        <end position="387"/>
    </location>
</feature>
<feature type="region of interest" description="Disordered" evidence="12">
    <location>
        <begin position="1"/>
        <end position="26"/>
    </location>
</feature>
<evidence type="ECO:0000256" key="9">
    <source>
        <dbReference type="ARBA" id="ARBA00023163"/>
    </source>
</evidence>
<keyword evidence="4" id="KW-0677">Repeat</keyword>
<gene>
    <name evidence="14" type="ORF">scyTo_0012649</name>
</gene>
<evidence type="ECO:0000313" key="15">
    <source>
        <dbReference type="Proteomes" id="UP000288216"/>
    </source>
</evidence>
<feature type="region of interest" description="Disordered" evidence="12">
    <location>
        <begin position="614"/>
        <end position="633"/>
    </location>
</feature>
<dbReference type="EMBL" id="BFAA01006177">
    <property type="protein sequence ID" value="GCB59985.1"/>
    <property type="molecule type" value="Genomic_DNA"/>
</dbReference>
<dbReference type="SMART" id="SM00355">
    <property type="entry name" value="ZnF_C2H2"/>
    <property type="match status" value="7"/>
</dbReference>
<dbReference type="PANTHER" id="PTHR21020:SF0">
    <property type="entry name" value="ZINC FINGER PROTEIN 800"/>
    <property type="match status" value="1"/>
</dbReference>
<organism evidence="14 15">
    <name type="scientific">Scyliorhinus torazame</name>
    <name type="common">Cloudy catshark</name>
    <name type="synonym">Catulus torazame</name>
    <dbReference type="NCBI Taxonomy" id="75743"/>
    <lineage>
        <taxon>Eukaryota</taxon>
        <taxon>Metazoa</taxon>
        <taxon>Chordata</taxon>
        <taxon>Craniata</taxon>
        <taxon>Vertebrata</taxon>
        <taxon>Chondrichthyes</taxon>
        <taxon>Elasmobranchii</taxon>
        <taxon>Galeomorphii</taxon>
        <taxon>Galeoidea</taxon>
        <taxon>Carcharhiniformes</taxon>
        <taxon>Scyliorhinidae</taxon>
        <taxon>Scyliorhinus</taxon>
    </lineage>
</organism>
<evidence type="ECO:0000256" key="2">
    <source>
        <dbReference type="ARBA" id="ARBA00006991"/>
    </source>
</evidence>
<comment type="subcellular location">
    <subcellularLocation>
        <location evidence="1">Nucleus</location>
    </subcellularLocation>
</comment>
<keyword evidence="8" id="KW-0238">DNA-binding</keyword>
<dbReference type="GO" id="GO:0008270">
    <property type="term" value="F:zinc ion binding"/>
    <property type="evidence" value="ECO:0007669"/>
    <property type="project" value="UniProtKB-KW"/>
</dbReference>
<name>A0A401NGI6_SCYTO</name>
<dbReference type="PROSITE" id="PS50157">
    <property type="entry name" value="ZINC_FINGER_C2H2_2"/>
    <property type="match status" value="4"/>
</dbReference>
<feature type="domain" description="C2H2-type" evidence="13">
    <location>
        <begin position="524"/>
        <end position="551"/>
    </location>
</feature>
<dbReference type="Proteomes" id="UP000288216">
    <property type="component" value="Unassembled WGS sequence"/>
</dbReference>
<protein>
    <recommendedName>
        <fullName evidence="13">C2H2-type domain-containing protein</fullName>
    </recommendedName>
</protein>
<evidence type="ECO:0000256" key="5">
    <source>
        <dbReference type="ARBA" id="ARBA00022771"/>
    </source>
</evidence>
<evidence type="ECO:0000256" key="11">
    <source>
        <dbReference type="PROSITE-ProRule" id="PRU00042"/>
    </source>
</evidence>
<feature type="region of interest" description="Disordered" evidence="12">
    <location>
        <begin position="460"/>
        <end position="515"/>
    </location>
</feature>
<comment type="caution">
    <text evidence="14">The sequence shown here is derived from an EMBL/GenBank/DDBJ whole genome shotgun (WGS) entry which is preliminary data.</text>
</comment>
<dbReference type="Pfam" id="PF16622">
    <property type="entry name" value="zf-C2H2_11"/>
    <property type="match status" value="1"/>
</dbReference>
<keyword evidence="3" id="KW-0479">Metal-binding</keyword>
<evidence type="ECO:0000256" key="4">
    <source>
        <dbReference type="ARBA" id="ARBA00022737"/>
    </source>
</evidence>
<accession>A0A401NGI6</accession>
<keyword evidence="7" id="KW-0805">Transcription regulation</keyword>
<dbReference type="AlphaFoldDB" id="A0A401NGI6"/>
<evidence type="ECO:0000256" key="1">
    <source>
        <dbReference type="ARBA" id="ARBA00004123"/>
    </source>
</evidence>
<dbReference type="GO" id="GO:0005634">
    <property type="term" value="C:nucleus"/>
    <property type="evidence" value="ECO:0007669"/>
    <property type="project" value="UniProtKB-SubCell"/>
</dbReference>
<dbReference type="Gene3D" id="3.30.160.60">
    <property type="entry name" value="Classic Zinc Finger"/>
    <property type="match status" value="3"/>
</dbReference>
<evidence type="ECO:0000256" key="8">
    <source>
        <dbReference type="ARBA" id="ARBA00023125"/>
    </source>
</evidence>
<feature type="compositionally biased region" description="Low complexity" evidence="12">
    <location>
        <begin position="369"/>
        <end position="380"/>
    </location>
</feature>